<protein>
    <submittedName>
        <fullName evidence="1">ATP-binding protein</fullName>
    </submittedName>
</protein>
<comment type="caution">
    <text evidence="1">The sequence shown here is derived from an EMBL/GenBank/DDBJ whole genome shotgun (WGS) entry which is preliminary data.</text>
</comment>
<sequence>MNDPGPRTGLTPAELQELFLFEALDDKQLRWLSERGRVETRPGGSPVYSEGEAATCFFVLLSGTVSIGRRVHGDDVEFNRTDQRGVYAGATQAYMGDRVDQVYPNTLEAVTDVELFLLPADEFSYAVRTWFPMALHLLEGLFFGTRASNTIIGERERLVALGSLTAGLTHELNNPAAAAVRATDTLRDRVTKMRHKLALIADGRVDGTQLHRLVEMQDAAVQRATNAPKLTAIESSDAEDEVADWLEDHEVARPWDIAPVLVAGGIDPDWLADATENLGDENRQAAVGWLTYTVDTELLMSEIEDAVSRISGLVDAARQYSQLDRSAQQPVDVHELLDATLVMLQAKIPSGVRVVKEFDRTLPPVPAYGAELNQVWTNLIDNALGAMDGSGTLTITTWREGERLFIEVRDTGPGIPADVRPRIFEPFFTTKPVGEGTGLGLDISYRIVVNKHHGDIRVDSQPGDTRFRVCLPITPPSDDDSPPPEDVGSTGTEPASG</sequence>
<accession>A0ACC6Q6K4</accession>
<keyword evidence="1" id="KW-0547">Nucleotide-binding</keyword>
<organism evidence="1 2">
    <name type="scientific">Streptomyces achmelvichensis</name>
    <dbReference type="NCBI Taxonomy" id="3134111"/>
    <lineage>
        <taxon>Bacteria</taxon>
        <taxon>Bacillati</taxon>
        <taxon>Actinomycetota</taxon>
        <taxon>Actinomycetes</taxon>
        <taxon>Kitasatosporales</taxon>
        <taxon>Streptomycetaceae</taxon>
        <taxon>Streptomyces</taxon>
    </lineage>
</organism>
<keyword evidence="1" id="KW-0067">ATP-binding</keyword>
<dbReference type="EMBL" id="JBBKAJ010000022">
    <property type="protein sequence ID" value="MEJ8639289.1"/>
    <property type="molecule type" value="Genomic_DNA"/>
</dbReference>
<gene>
    <name evidence="1" type="ORF">WKI67_38705</name>
</gene>
<evidence type="ECO:0000313" key="1">
    <source>
        <dbReference type="EMBL" id="MEJ8639289.1"/>
    </source>
</evidence>
<reference evidence="1" key="1">
    <citation type="submission" date="2024-03" db="EMBL/GenBank/DDBJ databases">
        <title>Novel Streptomyces species of biotechnological and ecological value are a feature of Machair soil.</title>
        <authorList>
            <person name="Prole J.R."/>
            <person name="Goodfellow M."/>
            <person name="Allenby N."/>
            <person name="Ward A.C."/>
        </authorList>
    </citation>
    <scope>NUCLEOTIDE SEQUENCE</scope>
    <source>
        <strain evidence="1">MS2.AVA.5</strain>
    </source>
</reference>
<proteinExistence type="predicted"/>
<keyword evidence="2" id="KW-1185">Reference proteome</keyword>
<evidence type="ECO:0000313" key="2">
    <source>
        <dbReference type="Proteomes" id="UP001377168"/>
    </source>
</evidence>
<dbReference type="Proteomes" id="UP001377168">
    <property type="component" value="Unassembled WGS sequence"/>
</dbReference>
<name>A0ACC6Q6K4_9ACTN</name>